<keyword evidence="1" id="KW-0732">Signal</keyword>
<sequence length="399" mass="45502">MATLMRLGWGGPTTTTQGLSLAAVLLPADLVVGNTNYNRADAHGRVDGYWFTWQDLYREMPKPLNFITADIPGKVLFELIRISRQKQPKLPPKQRERHEKMNQLPPRISFLHTCTNVEYSQSDPTRIERIDGEPFDRKREYLIAFPLELLDRETLSYQPLLDWAKKHPTSILQKEAAQRSDYLIAQAIASTVWFQPGSFLDMRVHGGILAREQIRRIIQNHLSRRINVLLQEEDVIHVVVDHVLSLFDTHDDSYGEDGGADGDVITTLDIMAADPIVMDAILLRQRESQYERQDKAVLEDCASDFVGVDDHSKHVSELVDQFRSEIMEGSAEDIGLDDDDSSFGAKYARSKPLYGTKLADASRLYNDTLDQQHEQDDQDDISDLHAPLVRRLTLKRNLV</sequence>
<dbReference type="AlphaFoldDB" id="A0A7S2Y4G9"/>
<dbReference type="GO" id="GO:0009166">
    <property type="term" value="P:nucleotide catabolic process"/>
    <property type="evidence" value="ECO:0007669"/>
    <property type="project" value="InterPro"/>
</dbReference>
<protein>
    <submittedName>
        <fullName evidence="2">Uncharacterized protein</fullName>
    </submittedName>
</protein>
<dbReference type="GO" id="GO:0016787">
    <property type="term" value="F:hydrolase activity"/>
    <property type="evidence" value="ECO:0007669"/>
    <property type="project" value="InterPro"/>
</dbReference>
<dbReference type="EMBL" id="HBHT01004942">
    <property type="protein sequence ID" value="CAD9946431.1"/>
    <property type="molecule type" value="Transcribed_RNA"/>
</dbReference>
<proteinExistence type="predicted"/>
<feature type="chain" id="PRO_5031243573" evidence="1">
    <location>
        <begin position="34"/>
        <end position="399"/>
    </location>
</feature>
<organism evidence="2">
    <name type="scientific">Entomoneis paludosa</name>
    <dbReference type="NCBI Taxonomy" id="265537"/>
    <lineage>
        <taxon>Eukaryota</taxon>
        <taxon>Sar</taxon>
        <taxon>Stramenopiles</taxon>
        <taxon>Ochrophyta</taxon>
        <taxon>Bacillariophyta</taxon>
        <taxon>Bacillariophyceae</taxon>
        <taxon>Bacillariophycidae</taxon>
        <taxon>Entomoneidaceae</taxon>
        <taxon>Entomoneis</taxon>
    </lineage>
</organism>
<name>A0A7S2Y4G9_9STRA</name>
<dbReference type="SUPFAM" id="SSF55816">
    <property type="entry name" value="5'-nucleotidase (syn. UDP-sugar hydrolase), C-terminal domain"/>
    <property type="match status" value="1"/>
</dbReference>
<gene>
    <name evidence="2" type="ORF">APAL1065_LOCUS3292</name>
</gene>
<evidence type="ECO:0000256" key="1">
    <source>
        <dbReference type="SAM" id="SignalP"/>
    </source>
</evidence>
<evidence type="ECO:0000313" key="2">
    <source>
        <dbReference type="EMBL" id="CAD9946431.1"/>
    </source>
</evidence>
<reference evidence="2" key="1">
    <citation type="submission" date="2021-01" db="EMBL/GenBank/DDBJ databases">
        <authorList>
            <person name="Corre E."/>
            <person name="Pelletier E."/>
            <person name="Niang G."/>
            <person name="Scheremetjew M."/>
            <person name="Finn R."/>
            <person name="Kale V."/>
            <person name="Holt S."/>
            <person name="Cochrane G."/>
            <person name="Meng A."/>
            <person name="Brown T."/>
            <person name="Cohen L."/>
        </authorList>
    </citation>
    <scope>NUCLEOTIDE SEQUENCE</scope>
    <source>
        <strain evidence="2">CCMP125</strain>
    </source>
</reference>
<accession>A0A7S2Y4G9</accession>
<dbReference type="InterPro" id="IPR036907">
    <property type="entry name" value="5'-Nucleotdase_C_sf"/>
</dbReference>
<feature type="signal peptide" evidence="1">
    <location>
        <begin position="1"/>
        <end position="33"/>
    </location>
</feature>